<dbReference type="GO" id="GO:0009231">
    <property type="term" value="P:riboflavin biosynthetic process"/>
    <property type="evidence" value="ECO:0007669"/>
    <property type="project" value="TreeGrafter"/>
</dbReference>
<evidence type="ECO:0000256" key="2">
    <source>
        <dbReference type="ARBA" id="ARBA00022723"/>
    </source>
</evidence>
<evidence type="ECO:0000313" key="6">
    <source>
        <dbReference type="EMBL" id="TXG90377.1"/>
    </source>
</evidence>
<dbReference type="Pfam" id="PF02633">
    <property type="entry name" value="Creatininase"/>
    <property type="match status" value="1"/>
</dbReference>
<dbReference type="EMBL" id="QRCM01000001">
    <property type="protein sequence ID" value="TXG90377.1"/>
    <property type="molecule type" value="Genomic_DNA"/>
</dbReference>
<evidence type="ECO:0000313" key="7">
    <source>
        <dbReference type="Proteomes" id="UP000471120"/>
    </source>
</evidence>
<dbReference type="InterPro" id="IPR023871">
    <property type="entry name" value="MftE"/>
</dbReference>
<sequence length="234" mass="24401">MTTVPGARGLGRLTSPEVTPATVIVPVGSVEQHGPHLPLDTDTRIASEIAARLAAADDTALVAPAIAYGASGEHAGFAGTVSIGLAALELLILEYGRSVCDWASRVVFVNGHGGNAHAIAAAVVTLRSEGRDAAWLPCVVAGDAHAGLTETSILLHLCPEVVRFDRAVAGNSEPVSTLMSRLRSGGIVSVSRSGVLGDPTRASAEYGLRLLTDMHRRAHECYRRWTPGSEGRLE</sequence>
<keyword evidence="4" id="KW-0862">Zinc</keyword>
<dbReference type="SUPFAM" id="SSF102215">
    <property type="entry name" value="Creatininase"/>
    <property type="match status" value="1"/>
</dbReference>
<keyword evidence="2" id="KW-0479">Metal-binding</keyword>
<name>A0A6P2CC91_9NOCA</name>
<comment type="caution">
    <text evidence="6">The sequence shown here is derived from an EMBL/GenBank/DDBJ whole genome shotgun (WGS) entry which is preliminary data.</text>
</comment>
<comment type="similarity">
    <text evidence="5">Belongs to the creatininase superfamily.</text>
</comment>
<evidence type="ECO:0000256" key="4">
    <source>
        <dbReference type="ARBA" id="ARBA00022833"/>
    </source>
</evidence>
<dbReference type="Proteomes" id="UP000471120">
    <property type="component" value="Unassembled WGS sequence"/>
</dbReference>
<dbReference type="InterPro" id="IPR003785">
    <property type="entry name" value="Creatininase/forma_Hydrolase"/>
</dbReference>
<dbReference type="GO" id="GO:0046872">
    <property type="term" value="F:metal ion binding"/>
    <property type="evidence" value="ECO:0007669"/>
    <property type="project" value="UniProtKB-KW"/>
</dbReference>
<dbReference type="GO" id="GO:0016811">
    <property type="term" value="F:hydrolase activity, acting on carbon-nitrogen (but not peptide) bonds, in linear amides"/>
    <property type="evidence" value="ECO:0007669"/>
    <property type="project" value="TreeGrafter"/>
</dbReference>
<dbReference type="NCBIfam" id="TIGR03964">
    <property type="entry name" value="mycofact_creat"/>
    <property type="match status" value="1"/>
</dbReference>
<reference evidence="6 7" key="1">
    <citation type="submission" date="2018-07" db="EMBL/GenBank/DDBJ databases">
        <title>Genome sequence of Rhodococcus rhodnii ATCC 35071 from Rhodnius prolixus.</title>
        <authorList>
            <person name="Patel V."/>
            <person name="Vogel K.J."/>
        </authorList>
    </citation>
    <scope>NUCLEOTIDE SEQUENCE [LARGE SCALE GENOMIC DNA]</scope>
    <source>
        <strain evidence="6 7">ATCC 35071</strain>
    </source>
</reference>
<evidence type="ECO:0000256" key="3">
    <source>
        <dbReference type="ARBA" id="ARBA00022801"/>
    </source>
</evidence>
<dbReference type="InterPro" id="IPR024087">
    <property type="entry name" value="Creatininase-like_sf"/>
</dbReference>
<dbReference type="PANTHER" id="PTHR35005">
    <property type="entry name" value="3-DEHYDRO-SCYLLO-INOSOSE HYDROLASE"/>
    <property type="match status" value="1"/>
</dbReference>
<proteinExistence type="inferred from homology"/>
<protein>
    <submittedName>
        <fullName evidence="6">Mycofactocin biosynthesis peptidyl-dipeptidase MftE</fullName>
    </submittedName>
</protein>
<evidence type="ECO:0000256" key="1">
    <source>
        <dbReference type="ARBA" id="ARBA00001947"/>
    </source>
</evidence>
<organism evidence="6 7">
    <name type="scientific">Rhodococcus rhodnii</name>
    <dbReference type="NCBI Taxonomy" id="38312"/>
    <lineage>
        <taxon>Bacteria</taxon>
        <taxon>Bacillati</taxon>
        <taxon>Actinomycetota</taxon>
        <taxon>Actinomycetes</taxon>
        <taxon>Mycobacteriales</taxon>
        <taxon>Nocardiaceae</taxon>
        <taxon>Rhodococcus</taxon>
    </lineage>
</organism>
<comment type="cofactor">
    <cofactor evidence="1">
        <name>Zn(2+)</name>
        <dbReference type="ChEBI" id="CHEBI:29105"/>
    </cofactor>
</comment>
<evidence type="ECO:0000256" key="5">
    <source>
        <dbReference type="ARBA" id="ARBA00024029"/>
    </source>
</evidence>
<dbReference type="Gene3D" id="3.40.50.10310">
    <property type="entry name" value="Creatininase"/>
    <property type="match status" value="1"/>
</dbReference>
<dbReference type="AlphaFoldDB" id="A0A6P2CC91"/>
<dbReference type="PANTHER" id="PTHR35005:SF1">
    <property type="entry name" value="2-AMINO-5-FORMYLAMINO-6-RIBOSYLAMINOPYRIMIDIN-4(3H)-ONE 5'-MONOPHOSPHATE DEFORMYLASE"/>
    <property type="match status" value="1"/>
</dbReference>
<accession>A0A6P2CC91</accession>
<dbReference type="RefSeq" id="WP_010837253.1">
    <property type="nucleotide sequence ID" value="NZ_QRCM01000001.1"/>
</dbReference>
<keyword evidence="3" id="KW-0378">Hydrolase</keyword>
<gene>
    <name evidence="6" type="primary">mftE</name>
    <name evidence="6" type="ORF">DW322_09250</name>
</gene>